<evidence type="ECO:0000256" key="1">
    <source>
        <dbReference type="SAM" id="SignalP"/>
    </source>
</evidence>
<proteinExistence type="predicted"/>
<feature type="signal peptide" evidence="1">
    <location>
        <begin position="1"/>
        <end position="20"/>
    </location>
</feature>
<dbReference type="RefSeq" id="WP_087459789.1">
    <property type="nucleotide sequence ID" value="NZ_CP021425.1"/>
</dbReference>
<dbReference type="OrthoDB" id="5185789at2"/>
<accession>A0A1Y0I2W9</accession>
<dbReference type="CDD" id="cd07821">
    <property type="entry name" value="PYR_PYL_RCAR_like"/>
    <property type="match status" value="1"/>
</dbReference>
<organism evidence="2 3">
    <name type="scientific">Oleiphilus messinensis</name>
    <dbReference type="NCBI Taxonomy" id="141451"/>
    <lineage>
        <taxon>Bacteria</taxon>
        <taxon>Pseudomonadati</taxon>
        <taxon>Pseudomonadota</taxon>
        <taxon>Gammaproteobacteria</taxon>
        <taxon>Oceanospirillales</taxon>
        <taxon>Oleiphilaceae</taxon>
        <taxon>Oleiphilus</taxon>
    </lineage>
</organism>
<name>A0A1Y0I2W9_9GAMM</name>
<feature type="chain" id="PRO_5012959859" evidence="1">
    <location>
        <begin position="21"/>
        <end position="198"/>
    </location>
</feature>
<protein>
    <submittedName>
        <fullName evidence="2">MxaD protein</fullName>
    </submittedName>
</protein>
<dbReference type="Pfam" id="PF10604">
    <property type="entry name" value="Polyketide_cyc2"/>
    <property type="match status" value="1"/>
</dbReference>
<dbReference type="InterPro" id="IPR023393">
    <property type="entry name" value="START-like_dom_sf"/>
</dbReference>
<dbReference type="InterPro" id="IPR019587">
    <property type="entry name" value="Polyketide_cyclase/dehydratase"/>
</dbReference>
<dbReference type="AlphaFoldDB" id="A0A1Y0I2W9"/>
<reference evidence="2 3" key="1">
    <citation type="submission" date="2017-05" db="EMBL/GenBank/DDBJ databases">
        <title>Genomic insights into alkan degradation activity of Oleiphilus messinensis.</title>
        <authorList>
            <person name="Kozyavkin S.A."/>
            <person name="Slesarev A.I."/>
            <person name="Golyshin P.N."/>
            <person name="Korzhenkov A."/>
            <person name="Golyshina O.N."/>
            <person name="Toshchakov S.V."/>
        </authorList>
    </citation>
    <scope>NUCLEOTIDE SEQUENCE [LARGE SCALE GENOMIC DNA]</scope>
    <source>
        <strain evidence="2 3">ME102</strain>
    </source>
</reference>
<dbReference type="EMBL" id="CP021425">
    <property type="protein sequence ID" value="ARU54610.1"/>
    <property type="molecule type" value="Genomic_DNA"/>
</dbReference>
<evidence type="ECO:0000313" key="3">
    <source>
        <dbReference type="Proteomes" id="UP000196027"/>
    </source>
</evidence>
<keyword evidence="1" id="KW-0732">Signal</keyword>
<dbReference type="KEGG" id="ome:OLMES_0507"/>
<gene>
    <name evidence="2" type="ORF">OLMES_0507</name>
</gene>
<dbReference type="Proteomes" id="UP000196027">
    <property type="component" value="Chromosome"/>
</dbReference>
<dbReference type="Gene3D" id="3.30.530.20">
    <property type="match status" value="1"/>
</dbReference>
<keyword evidence="3" id="KW-1185">Reference proteome</keyword>
<dbReference type="SUPFAM" id="SSF55961">
    <property type="entry name" value="Bet v1-like"/>
    <property type="match status" value="1"/>
</dbReference>
<sequence length="198" mass="22174">MHHLKTLLFICALAVLNGCASVDFPTNFTETDRVYDDLNVNALTNAPQYAISVAQLNAPPEAVFEVVADHENLRDWVPMIDHLVEVDHSQSLPPGRPGVGTVRICDFAGDILTEDILYWKEGVGYAYSVRDHEDLAVTKHLGVIWVEPDQRGGSYISWRQFFEKKPGSIKAHMMPVMMSYVMDSALDNLVDKWGGEVQ</sequence>
<evidence type="ECO:0000313" key="2">
    <source>
        <dbReference type="EMBL" id="ARU54610.1"/>
    </source>
</evidence>